<dbReference type="STRING" id="1122213.GCA_000423365_02794"/>
<dbReference type="Proteomes" id="UP000258927">
    <property type="component" value="Chromosome"/>
</dbReference>
<dbReference type="Gene3D" id="3.10.129.10">
    <property type="entry name" value="Hotdog Thioesterase"/>
    <property type="match status" value="1"/>
</dbReference>
<dbReference type="Pfam" id="PF01575">
    <property type="entry name" value="MaoC_dehydratas"/>
    <property type="match status" value="1"/>
</dbReference>
<dbReference type="InterPro" id="IPR002539">
    <property type="entry name" value="MaoC-like_dom"/>
</dbReference>
<protein>
    <recommendedName>
        <fullName evidence="1">MaoC-like domain-containing protein</fullName>
    </recommendedName>
</protein>
<reference evidence="2 3" key="1">
    <citation type="submission" date="2017-05" db="EMBL/GenBank/DDBJ databases">
        <title>Genome Analysis of Maritalea myrionectae HL2708#5.</title>
        <authorList>
            <consortium name="Cotde Inc.-PKNU"/>
            <person name="Jang D."/>
            <person name="Oh H.-M."/>
        </authorList>
    </citation>
    <scope>NUCLEOTIDE SEQUENCE [LARGE SCALE GENOMIC DNA]</scope>
    <source>
        <strain evidence="2 3">HL2708#5</strain>
    </source>
</reference>
<organism evidence="2 3">
    <name type="scientific">Maritalea myrionectae</name>
    <dbReference type="NCBI Taxonomy" id="454601"/>
    <lineage>
        <taxon>Bacteria</taxon>
        <taxon>Pseudomonadati</taxon>
        <taxon>Pseudomonadota</taxon>
        <taxon>Alphaproteobacteria</taxon>
        <taxon>Hyphomicrobiales</taxon>
        <taxon>Devosiaceae</taxon>
        <taxon>Maritalea</taxon>
    </lineage>
</organism>
<accession>A0A2R4M9A9</accession>
<dbReference type="SUPFAM" id="SSF54637">
    <property type="entry name" value="Thioesterase/thiol ester dehydrase-isomerase"/>
    <property type="match status" value="1"/>
</dbReference>
<feature type="domain" description="MaoC-like" evidence="1">
    <location>
        <begin position="12"/>
        <end position="114"/>
    </location>
</feature>
<dbReference type="EMBL" id="CP021330">
    <property type="protein sequence ID" value="AVX02627.1"/>
    <property type="molecule type" value="Genomic_DNA"/>
</dbReference>
<dbReference type="KEGG" id="mmyr:MXMO3_00079"/>
<dbReference type="InterPro" id="IPR029069">
    <property type="entry name" value="HotDog_dom_sf"/>
</dbReference>
<name>A0A2R4M9A9_9HYPH</name>
<evidence type="ECO:0000259" key="1">
    <source>
        <dbReference type="Pfam" id="PF01575"/>
    </source>
</evidence>
<evidence type="ECO:0000313" key="2">
    <source>
        <dbReference type="EMBL" id="AVX02627.1"/>
    </source>
</evidence>
<gene>
    <name evidence="2" type="ORF">MXMO3_00079</name>
</gene>
<proteinExistence type="predicted"/>
<dbReference type="RefSeq" id="WP_117394572.1">
    <property type="nucleotide sequence ID" value="NZ_CP021330.1"/>
</dbReference>
<dbReference type="AlphaFoldDB" id="A0A2R4M9A9"/>
<dbReference type="InterPro" id="IPR052342">
    <property type="entry name" value="MCH/BMMD"/>
</dbReference>
<keyword evidence="3" id="KW-1185">Reference proteome</keyword>
<sequence length="150" mass="16807">MTKTRYFEDLTLGEKFETETYTLTAEKVHEFASEYDPQFIHVNEDEAKDGPFGTIIASGWQTLSATMRLMALIKPFGQNPLIGMRIDDLKFAAPVYPGESVTVKGEIVELTKSRTAPRGYVGILLNTINLDTGKLVATQKWTCLVPCREE</sequence>
<dbReference type="PANTHER" id="PTHR43664">
    <property type="entry name" value="MONOAMINE OXIDASE-RELATED"/>
    <property type="match status" value="1"/>
</dbReference>
<dbReference type="PANTHER" id="PTHR43664:SF1">
    <property type="entry name" value="BETA-METHYLMALYL-COA DEHYDRATASE"/>
    <property type="match status" value="1"/>
</dbReference>
<evidence type="ECO:0000313" key="3">
    <source>
        <dbReference type="Proteomes" id="UP000258927"/>
    </source>
</evidence>